<evidence type="ECO:0000259" key="2">
    <source>
        <dbReference type="PROSITE" id="PS51083"/>
    </source>
</evidence>
<keyword evidence="4" id="KW-1185">Reference proteome</keyword>
<organism evidence="3 4">
    <name type="scientific">Tieghemostelium lacteum</name>
    <name type="common">Slime mold</name>
    <name type="synonym">Dictyostelium lacteum</name>
    <dbReference type="NCBI Taxonomy" id="361077"/>
    <lineage>
        <taxon>Eukaryota</taxon>
        <taxon>Amoebozoa</taxon>
        <taxon>Evosea</taxon>
        <taxon>Eumycetozoa</taxon>
        <taxon>Dictyostelia</taxon>
        <taxon>Dictyosteliales</taxon>
        <taxon>Raperosteliaceae</taxon>
        <taxon>Tieghemostelium</taxon>
    </lineage>
</organism>
<dbReference type="Proteomes" id="UP000076078">
    <property type="component" value="Unassembled WGS sequence"/>
</dbReference>
<dbReference type="PROSITE" id="PS51083">
    <property type="entry name" value="ZF_HIT"/>
    <property type="match status" value="1"/>
</dbReference>
<accession>A0A152A5S3</accession>
<dbReference type="STRING" id="361077.A0A152A5S3"/>
<dbReference type="OMA" id="THSETCT"/>
<sequence length="473" mass="54870">MNNKKTLQHLESKKSSFILDIVNNNNTNESKSNLLGISSHKKVLIKVLADDNIEQEEESDEIEYNVNRDTLNEDLDKLCKICSKQFSVYSCPRCFISYCSLNCYKNHNERCTTEFLESQIIENLQSLDKVDEKDSHHFLKRMKEIYDQEDEKFENFVQKVKQEENGDLDIDDNDSETEDIPNVDLSKLNIDEMTESQILSLLTKDQIEQFHQSIKDGTISNIIPDWVPWWNEPMKEESPILIQEVNNENETTIKDTPTTVPENSSKNQIFKTQIPPIFNDIQPFSDIYKSPLPPSKSLFFHLIDIIYCYCFVLKSFNGDWSLDNNEDLEGLIEGCSLAYEISVILKPFKPSDTKIQQIQSVSVILQMLLDQTHTTSITHPNQGNLQFSFSTIQDLIKIIQNKQYILSSLSHLYQNFSESILQSNNTLNKNTFKLISKKLLYFMSWVQSEDSNNFKSLASTIKEYYNSNNQVTQ</sequence>
<evidence type="ECO:0000313" key="3">
    <source>
        <dbReference type="EMBL" id="KYR01589.1"/>
    </source>
</evidence>
<name>A0A152A5S3_TIELA</name>
<dbReference type="InterPro" id="IPR007529">
    <property type="entry name" value="Znf_HIT"/>
</dbReference>
<dbReference type="InterPro" id="IPR039646">
    <property type="entry name" value="ZNHIT2"/>
</dbReference>
<dbReference type="Gene3D" id="3.30.60.190">
    <property type="match status" value="1"/>
</dbReference>
<dbReference type="OrthoDB" id="18412at2759"/>
<feature type="domain" description="HIT-type" evidence="2">
    <location>
        <begin position="79"/>
        <end position="111"/>
    </location>
</feature>
<dbReference type="SUPFAM" id="SSF144232">
    <property type="entry name" value="HIT/MYND zinc finger-like"/>
    <property type="match status" value="1"/>
</dbReference>
<dbReference type="AlphaFoldDB" id="A0A152A5S3"/>
<dbReference type="CDD" id="cd23024">
    <property type="entry name" value="zf-HIT_ZNHIT2-3"/>
    <property type="match status" value="1"/>
</dbReference>
<evidence type="ECO:0000256" key="1">
    <source>
        <dbReference type="PROSITE-ProRule" id="PRU00453"/>
    </source>
</evidence>
<keyword evidence="1" id="KW-0862">Zinc</keyword>
<proteinExistence type="predicted"/>
<reference evidence="3 4" key="1">
    <citation type="submission" date="2015-12" db="EMBL/GenBank/DDBJ databases">
        <title>Dictyostelia acquired genes for synthesis and detection of signals that induce cell-type specialization by lateral gene transfer from prokaryotes.</title>
        <authorList>
            <person name="Gloeckner G."/>
            <person name="Schaap P."/>
        </authorList>
    </citation>
    <scope>NUCLEOTIDE SEQUENCE [LARGE SCALE GENOMIC DNA]</scope>
    <source>
        <strain evidence="3 4">TK</strain>
    </source>
</reference>
<comment type="caution">
    <text evidence="3">The sequence shown here is derived from an EMBL/GenBank/DDBJ whole genome shotgun (WGS) entry which is preliminary data.</text>
</comment>
<dbReference type="EMBL" id="LODT01000006">
    <property type="protein sequence ID" value="KYR01589.1"/>
    <property type="molecule type" value="Genomic_DNA"/>
</dbReference>
<dbReference type="GO" id="GO:0008270">
    <property type="term" value="F:zinc ion binding"/>
    <property type="evidence" value="ECO:0007669"/>
    <property type="project" value="UniProtKB-UniRule"/>
</dbReference>
<evidence type="ECO:0000313" key="4">
    <source>
        <dbReference type="Proteomes" id="UP000076078"/>
    </source>
</evidence>
<dbReference type="Pfam" id="PF04438">
    <property type="entry name" value="zf-HIT"/>
    <property type="match status" value="1"/>
</dbReference>
<gene>
    <name evidence="3" type="ORF">DLAC_01590</name>
</gene>
<dbReference type="PANTHER" id="PTHR15555">
    <property type="entry name" value="ZINC FINGER HIT DOMAIN CONTAINING PROTEIN 2 PROTEIN FON -RELATED"/>
    <property type="match status" value="1"/>
</dbReference>
<protein>
    <recommendedName>
        <fullName evidence="2">HIT-type domain-containing protein</fullName>
    </recommendedName>
</protein>
<dbReference type="PANTHER" id="PTHR15555:SF0">
    <property type="entry name" value="ZINC FINGER HIT DOMAIN-CONTAINING PROTEIN 2"/>
    <property type="match status" value="1"/>
</dbReference>
<dbReference type="InParanoid" id="A0A152A5S3"/>
<keyword evidence="1" id="KW-0479">Metal-binding</keyword>
<keyword evidence="1" id="KW-0863">Zinc-finger</keyword>